<feature type="domain" description="PDZ" evidence="5">
    <location>
        <begin position="375"/>
        <end position="455"/>
    </location>
</feature>
<comment type="caution">
    <text evidence="6">The sequence shown here is derived from an EMBL/GenBank/DDBJ whole genome shotgun (WGS) entry which is preliminary data.</text>
</comment>
<feature type="compositionally biased region" description="Pro residues" evidence="3">
    <location>
        <begin position="51"/>
        <end position="61"/>
    </location>
</feature>
<dbReference type="Pfam" id="PF13365">
    <property type="entry name" value="Trypsin_2"/>
    <property type="match status" value="1"/>
</dbReference>
<evidence type="ECO:0000256" key="4">
    <source>
        <dbReference type="SAM" id="Phobius"/>
    </source>
</evidence>
<organism evidence="6 7">
    <name type="scientific">Streptomyces sannanensis</name>
    <dbReference type="NCBI Taxonomy" id="285536"/>
    <lineage>
        <taxon>Bacteria</taxon>
        <taxon>Bacillati</taxon>
        <taxon>Actinomycetota</taxon>
        <taxon>Actinomycetes</taxon>
        <taxon>Kitasatosporales</taxon>
        <taxon>Streptomycetaceae</taxon>
        <taxon>Streptomyces</taxon>
    </lineage>
</organism>
<feature type="region of interest" description="Disordered" evidence="3">
    <location>
        <begin position="1"/>
        <end position="80"/>
    </location>
</feature>
<reference evidence="7" key="1">
    <citation type="journal article" date="2019" name="Int. J. Syst. Evol. Microbiol.">
        <title>The Global Catalogue of Microorganisms (GCM) 10K type strain sequencing project: providing services to taxonomists for standard genome sequencing and annotation.</title>
        <authorList>
            <consortium name="The Broad Institute Genomics Platform"/>
            <consortium name="The Broad Institute Genome Sequencing Center for Infectious Disease"/>
            <person name="Wu L."/>
            <person name="Ma J."/>
        </authorList>
    </citation>
    <scope>NUCLEOTIDE SEQUENCE [LARGE SCALE GENOMIC DNA]</scope>
    <source>
        <strain evidence="7">JCM 9651</strain>
    </source>
</reference>
<evidence type="ECO:0000256" key="2">
    <source>
        <dbReference type="ARBA" id="ARBA00022801"/>
    </source>
</evidence>
<keyword evidence="4" id="KW-0472">Membrane</keyword>
<dbReference type="Gene3D" id="2.30.42.10">
    <property type="match status" value="1"/>
</dbReference>
<dbReference type="InterPro" id="IPR001940">
    <property type="entry name" value="Peptidase_S1C"/>
</dbReference>
<dbReference type="Pfam" id="PF13180">
    <property type="entry name" value="PDZ_2"/>
    <property type="match status" value="1"/>
</dbReference>
<dbReference type="Proteomes" id="UP001499990">
    <property type="component" value="Unassembled WGS sequence"/>
</dbReference>
<feature type="compositionally biased region" description="Low complexity" evidence="3">
    <location>
        <begin position="30"/>
        <end position="39"/>
    </location>
</feature>
<dbReference type="EMBL" id="BAAAYL010000001">
    <property type="protein sequence ID" value="GAA3373114.1"/>
    <property type="molecule type" value="Genomic_DNA"/>
</dbReference>
<dbReference type="InterPro" id="IPR036034">
    <property type="entry name" value="PDZ_sf"/>
</dbReference>
<dbReference type="Gene3D" id="2.40.10.120">
    <property type="match status" value="1"/>
</dbReference>
<keyword evidence="4" id="KW-0812">Transmembrane</keyword>
<dbReference type="InterPro" id="IPR009003">
    <property type="entry name" value="Peptidase_S1_PA"/>
</dbReference>
<dbReference type="PRINTS" id="PR00834">
    <property type="entry name" value="PROTEASES2C"/>
</dbReference>
<keyword evidence="1" id="KW-0645">Protease</keyword>
<feature type="transmembrane region" description="Helical" evidence="4">
    <location>
        <begin position="105"/>
        <end position="128"/>
    </location>
</feature>
<keyword evidence="4" id="KW-1133">Transmembrane helix</keyword>
<feature type="compositionally biased region" description="Pro residues" evidence="3">
    <location>
        <begin position="14"/>
        <end position="29"/>
    </location>
</feature>
<dbReference type="InterPro" id="IPR001478">
    <property type="entry name" value="PDZ"/>
</dbReference>
<keyword evidence="2" id="KW-0378">Hydrolase</keyword>
<gene>
    <name evidence="6" type="ORF">GCM10020367_31760</name>
</gene>
<dbReference type="SUPFAM" id="SSF50156">
    <property type="entry name" value="PDZ domain-like"/>
    <property type="match status" value="1"/>
</dbReference>
<dbReference type="SUPFAM" id="SSF50494">
    <property type="entry name" value="Trypsin-like serine proteases"/>
    <property type="match status" value="1"/>
</dbReference>
<protein>
    <recommendedName>
        <fullName evidence="5">PDZ domain-containing protein</fullName>
    </recommendedName>
</protein>
<evidence type="ECO:0000256" key="1">
    <source>
        <dbReference type="ARBA" id="ARBA00022670"/>
    </source>
</evidence>
<keyword evidence="7" id="KW-1185">Reference proteome</keyword>
<proteinExistence type="predicted"/>
<dbReference type="PANTHER" id="PTHR43343">
    <property type="entry name" value="PEPTIDASE S12"/>
    <property type="match status" value="1"/>
</dbReference>
<dbReference type="InterPro" id="IPR051201">
    <property type="entry name" value="Chloro_Bact_Ser_Proteases"/>
</dbReference>
<dbReference type="PANTHER" id="PTHR43343:SF3">
    <property type="entry name" value="PROTEASE DO-LIKE 8, CHLOROPLASTIC"/>
    <property type="match status" value="1"/>
</dbReference>
<accession>A0ABP6SCC5</accession>
<dbReference type="RefSeq" id="WP_345037933.1">
    <property type="nucleotide sequence ID" value="NZ_BAAAYL010000001.1"/>
</dbReference>
<evidence type="ECO:0000259" key="5">
    <source>
        <dbReference type="SMART" id="SM00228"/>
    </source>
</evidence>
<evidence type="ECO:0000256" key="3">
    <source>
        <dbReference type="SAM" id="MobiDB-lite"/>
    </source>
</evidence>
<name>A0ABP6SCC5_9ACTN</name>
<evidence type="ECO:0000313" key="7">
    <source>
        <dbReference type="Proteomes" id="UP001499990"/>
    </source>
</evidence>
<dbReference type="SMART" id="SM00228">
    <property type="entry name" value="PDZ"/>
    <property type="match status" value="1"/>
</dbReference>
<sequence length="471" mass="45729">MSTENEGTTVPAVPATPPATPAPAAPSAPPAYSAGPASGISPEPAAEQPSGPVPGHLPPDAPAGGGDWPPAPPAYPAHGGSGGGPVWGAAAAVPAPAGRRRRGGLAATVLVAALLAGGVGGGIGYWAAERTDSAIGSTTVSASGTPTDLKRDSDTVAGVAAKALPSVVTIEAQAGGLGGEGGTGTGFVYDKQGHILTNNHVVASAADGGTLTVTFADGKKYDAEVIGRAQGYDVAVLKLKNAPAGLTPLPLGNSDQVAVGDSTIAIGAPFGLSNTVTTGIISAKNRPVASGDGSGGKSSYMSALQTDASINPGNSGGPLLDSRGAVIGINSAIQSTGSGLGQTQSGSIGLGFAIPINQAKTVAEQLIRTGQPVYPVIGATVAMEDQGSGAVIATQGAGGTPAVVPGGPAAKAGLKSGDVITRLGDRAIDSGPTLISEIWTHKPGDSVSVTYERGGKEHTTQITLGERSGDN</sequence>
<evidence type="ECO:0000313" key="6">
    <source>
        <dbReference type="EMBL" id="GAA3373114.1"/>
    </source>
</evidence>